<comment type="function">
    <text evidence="9">Mediates both low-affinity uptake and efflux of sugar across the membrane.</text>
</comment>
<dbReference type="FunFam" id="1.20.1280.290:FF:000001">
    <property type="entry name" value="Bidirectional sugar transporter SWEET"/>
    <property type="match status" value="1"/>
</dbReference>
<evidence type="ECO:0000256" key="1">
    <source>
        <dbReference type="ARBA" id="ARBA00004127"/>
    </source>
</evidence>
<feature type="transmembrane region" description="Helical" evidence="9">
    <location>
        <begin position="48"/>
        <end position="67"/>
    </location>
</feature>
<reference evidence="11" key="2">
    <citation type="submission" date="2025-08" db="UniProtKB">
        <authorList>
            <consortium name="RefSeq"/>
        </authorList>
    </citation>
    <scope>IDENTIFICATION</scope>
    <source>
        <tissue evidence="11">Leaf</tissue>
    </source>
</reference>
<organism evidence="10 11">
    <name type="scientific">Punica granatum</name>
    <name type="common">Pomegranate</name>
    <dbReference type="NCBI Taxonomy" id="22663"/>
    <lineage>
        <taxon>Eukaryota</taxon>
        <taxon>Viridiplantae</taxon>
        <taxon>Streptophyta</taxon>
        <taxon>Embryophyta</taxon>
        <taxon>Tracheophyta</taxon>
        <taxon>Spermatophyta</taxon>
        <taxon>Magnoliopsida</taxon>
        <taxon>eudicotyledons</taxon>
        <taxon>Gunneridae</taxon>
        <taxon>Pentapetalae</taxon>
        <taxon>rosids</taxon>
        <taxon>malvids</taxon>
        <taxon>Myrtales</taxon>
        <taxon>Lythraceae</taxon>
        <taxon>Punica</taxon>
    </lineage>
</organism>
<dbReference type="InterPro" id="IPR047664">
    <property type="entry name" value="SWEET"/>
</dbReference>
<dbReference type="GO" id="GO:0005886">
    <property type="term" value="C:plasma membrane"/>
    <property type="evidence" value="ECO:0007669"/>
    <property type="project" value="UniProtKB-SubCell"/>
</dbReference>
<dbReference type="Proteomes" id="UP000515151">
    <property type="component" value="Chromosome 1"/>
</dbReference>
<evidence type="ECO:0000313" key="11">
    <source>
        <dbReference type="RefSeq" id="XP_031382044.1"/>
    </source>
</evidence>
<keyword evidence="3 9" id="KW-0813">Transport</keyword>
<dbReference type="OrthoDB" id="409725at2759"/>
<feature type="transmembrane region" description="Helical" evidence="9">
    <location>
        <begin position="135"/>
        <end position="160"/>
    </location>
</feature>
<dbReference type="GO" id="GO:0051260">
    <property type="term" value="P:protein homooligomerization"/>
    <property type="evidence" value="ECO:0007669"/>
    <property type="project" value="UniProtKB-ARBA"/>
</dbReference>
<dbReference type="GO" id="GO:0012505">
    <property type="term" value="C:endomembrane system"/>
    <property type="evidence" value="ECO:0007669"/>
    <property type="project" value="UniProtKB-SubCell"/>
</dbReference>
<name>A0A6P8CI02_PUNGR</name>
<evidence type="ECO:0000256" key="7">
    <source>
        <dbReference type="ARBA" id="ARBA00022989"/>
    </source>
</evidence>
<dbReference type="Gene3D" id="1.20.1280.290">
    <property type="match status" value="2"/>
</dbReference>
<dbReference type="AlphaFoldDB" id="A0A6P8CI02"/>
<dbReference type="InterPro" id="IPR004316">
    <property type="entry name" value="SWEET_rpt"/>
</dbReference>
<comment type="subcellular location">
    <subcellularLocation>
        <location evidence="9">Cell membrane</location>
        <topology evidence="9">Multi-pass membrane protein</topology>
    </subcellularLocation>
    <subcellularLocation>
        <location evidence="1">Endomembrane system</location>
        <topology evidence="1">Multi-pass membrane protein</topology>
    </subcellularLocation>
</comment>
<dbReference type="RefSeq" id="XP_031382044.1">
    <property type="nucleotide sequence ID" value="XM_031526184.1"/>
</dbReference>
<evidence type="ECO:0000256" key="6">
    <source>
        <dbReference type="ARBA" id="ARBA00022737"/>
    </source>
</evidence>
<gene>
    <name evidence="11" type="primary">LOC116196453</name>
</gene>
<feature type="transmembrane region" description="Helical" evidence="9">
    <location>
        <begin position="166"/>
        <end position="187"/>
    </location>
</feature>
<comment type="similarity">
    <text evidence="2 9">Belongs to the SWEET sugar transporter family.</text>
</comment>
<accession>A0A6P8CI02</accession>
<dbReference type="FunFam" id="1.20.1280.290:FF:000002">
    <property type="entry name" value="Bidirectional sugar transporter SWEET"/>
    <property type="match status" value="1"/>
</dbReference>
<dbReference type="GO" id="GO:0051119">
    <property type="term" value="F:sugar transmembrane transporter activity"/>
    <property type="evidence" value="ECO:0007669"/>
    <property type="project" value="InterPro"/>
</dbReference>
<evidence type="ECO:0000313" key="10">
    <source>
        <dbReference type="Proteomes" id="UP000515151"/>
    </source>
</evidence>
<keyword evidence="5 9" id="KW-0812">Transmembrane</keyword>
<keyword evidence="7 9" id="KW-1133">Transmembrane helix</keyword>
<feature type="transmembrane region" description="Helical" evidence="9">
    <location>
        <begin position="105"/>
        <end position="128"/>
    </location>
</feature>
<keyword evidence="10" id="KW-1185">Reference proteome</keyword>
<feature type="transmembrane region" description="Helical" evidence="9">
    <location>
        <begin position="199"/>
        <end position="221"/>
    </location>
</feature>
<dbReference type="PANTHER" id="PTHR10791:SF130">
    <property type="entry name" value="BIDIRECTIONAL SUGAR TRANSPORTER SWEET6-RELATED"/>
    <property type="match status" value="1"/>
</dbReference>
<protein>
    <recommendedName>
        <fullName evidence="9">Bidirectional sugar transporter SWEET</fullName>
    </recommendedName>
</protein>
<reference evidence="10" key="1">
    <citation type="journal article" date="2020" name="Plant Biotechnol. J.">
        <title>The pomegranate (Punica granatum L.) draft genome dissects genetic divergence between soft- and hard-seeded cultivars.</title>
        <authorList>
            <person name="Luo X."/>
            <person name="Li H."/>
            <person name="Wu Z."/>
            <person name="Yao W."/>
            <person name="Zhao P."/>
            <person name="Cao D."/>
            <person name="Yu H."/>
            <person name="Li K."/>
            <person name="Poudel K."/>
            <person name="Zhao D."/>
            <person name="Zhang F."/>
            <person name="Xia X."/>
            <person name="Chen L."/>
            <person name="Wang Q."/>
            <person name="Jing D."/>
            <person name="Cao S."/>
        </authorList>
    </citation>
    <scope>NUCLEOTIDE SEQUENCE [LARGE SCALE GENOMIC DNA]</scope>
    <source>
        <strain evidence="10">cv. Tunisia</strain>
    </source>
</reference>
<dbReference type="PANTHER" id="PTHR10791">
    <property type="entry name" value="RAG1-ACTIVATING PROTEIN 1"/>
    <property type="match status" value="1"/>
</dbReference>
<evidence type="ECO:0000256" key="3">
    <source>
        <dbReference type="ARBA" id="ARBA00022448"/>
    </source>
</evidence>
<evidence type="ECO:0000256" key="2">
    <source>
        <dbReference type="ARBA" id="ARBA00007809"/>
    </source>
</evidence>
<keyword evidence="6" id="KW-0677">Repeat</keyword>
<keyword evidence="4 9" id="KW-0762">Sugar transport</keyword>
<feature type="transmembrane region" description="Helical" evidence="9">
    <location>
        <begin position="79"/>
        <end position="99"/>
    </location>
</feature>
<proteinExistence type="inferred from homology"/>
<feature type="transmembrane region" description="Helical" evidence="9">
    <location>
        <begin position="227"/>
        <end position="249"/>
    </location>
</feature>
<keyword evidence="8 9" id="KW-0472">Membrane</keyword>
<dbReference type="Pfam" id="PF03083">
    <property type="entry name" value="MtN3_slv"/>
    <property type="match status" value="2"/>
</dbReference>
<dbReference type="GeneID" id="116196453"/>
<evidence type="ECO:0000256" key="5">
    <source>
        <dbReference type="ARBA" id="ARBA00022692"/>
    </source>
</evidence>
<evidence type="ECO:0000256" key="4">
    <source>
        <dbReference type="ARBA" id="ARBA00022597"/>
    </source>
</evidence>
<evidence type="ECO:0000256" key="9">
    <source>
        <dbReference type="RuleBase" id="RU910715"/>
    </source>
</evidence>
<sequence length="292" mass="32223">MFYTPKHKVINTQKKKKKTPIFSSLSISSLQQQAMASADAARTAVGVLGNVTALFLFLSPTPTFIRIWKKGAVEQYSPVPYLATLVNCMLWVLYGIPLVHPNSTLVMTINGSGTAIEVIFILVFLFYCSDPIKRLRILVVLTLELALIAALSTLVLTIVHTHDRRSMIVGIVCILFSIMMYASPLSIMKLVINTKSVEYMPFFLSLASFANGLCWTIYALIRFDVFIAVPNGIGSVFGLAQLILYATYYRSTKEQMAARRLKGEMSLSEVVVTGDHSKKVGDGHASSDVRGL</sequence>
<evidence type="ECO:0000256" key="8">
    <source>
        <dbReference type="ARBA" id="ARBA00023136"/>
    </source>
</evidence>